<dbReference type="PROSITE" id="PS51782">
    <property type="entry name" value="LYSM"/>
    <property type="match status" value="1"/>
</dbReference>
<dbReference type="EMBL" id="JAIWIU010000034">
    <property type="protein sequence ID" value="MCA2015671.1"/>
    <property type="molecule type" value="Genomic_DNA"/>
</dbReference>
<dbReference type="RefSeq" id="WP_068715274.1">
    <property type="nucleotide sequence ID" value="NZ_AP014635.1"/>
</dbReference>
<dbReference type="InterPro" id="IPR018392">
    <property type="entry name" value="LysM"/>
</dbReference>
<evidence type="ECO:0000259" key="1">
    <source>
        <dbReference type="PROSITE" id="PS51782"/>
    </source>
</evidence>
<dbReference type="InterPro" id="IPR007340">
    <property type="entry name" value="LysM_Opacity-associatedA"/>
</dbReference>
<evidence type="ECO:0000313" key="2">
    <source>
        <dbReference type="EMBL" id="MCA2015671.1"/>
    </source>
</evidence>
<dbReference type="Gene3D" id="3.10.450.350">
    <property type="match status" value="1"/>
</dbReference>
<keyword evidence="3" id="KW-1185">Reference proteome</keyword>
<reference evidence="3" key="1">
    <citation type="submission" date="2023-07" db="EMBL/GenBank/DDBJ databases">
        <title>Molecular identification of indigenous halophilic bacteria isolated from red sea cost, biodegradation of synthetic dyes and assessment of degraded metabolite toxicity.</title>
        <authorList>
            <person name="Chaieb K."/>
            <person name="Altayb H.N."/>
        </authorList>
    </citation>
    <scope>NUCLEOTIDE SEQUENCE [LARGE SCALE GENOMIC DNA]</scope>
    <source>
        <strain evidence="3">K20</strain>
    </source>
</reference>
<name>A0ABS7YJ19_9VIBR</name>
<dbReference type="Proteomes" id="UP001199044">
    <property type="component" value="Unassembled WGS sequence"/>
</dbReference>
<dbReference type="Pfam" id="PF04225">
    <property type="entry name" value="LysM_OapA"/>
    <property type="match status" value="1"/>
</dbReference>
<comment type="caution">
    <text evidence="2">The sequence shown here is derived from an EMBL/GenBank/DDBJ whole genome shotgun (WGS) entry which is preliminary data.</text>
</comment>
<proteinExistence type="predicted"/>
<sequence length="185" mass="21307">MNRRKKKKQETDYWLTIKERIEQVDWRVVWCNTKALWLGLPKLHRRVLSVLIPLELLLMVVPMPTFVNEEPSTEQRISVNVNRVGLSSQLSEENKAPQSKMWHQYIVKSGDTLAEVFRSNSIPMADLNALVRIEGGDKPLSHIKAGQLIRYKMTTKGDLDILQLEKGDQSVMFLRMSDGSFGRSN</sequence>
<feature type="domain" description="LysM" evidence="1">
    <location>
        <begin position="103"/>
        <end position="151"/>
    </location>
</feature>
<organism evidence="2 3">
    <name type="scientific">Vibrio tritonius</name>
    <dbReference type="NCBI Taxonomy" id="1435069"/>
    <lineage>
        <taxon>Bacteria</taxon>
        <taxon>Pseudomonadati</taxon>
        <taxon>Pseudomonadota</taxon>
        <taxon>Gammaproteobacteria</taxon>
        <taxon>Vibrionales</taxon>
        <taxon>Vibrionaceae</taxon>
        <taxon>Vibrio</taxon>
    </lineage>
</organism>
<evidence type="ECO:0000313" key="3">
    <source>
        <dbReference type="Proteomes" id="UP001199044"/>
    </source>
</evidence>
<gene>
    <name evidence="2" type="ORF">LDJ79_06085</name>
</gene>
<protein>
    <submittedName>
        <fullName evidence="2">Lysine transporter LysM</fullName>
    </submittedName>
</protein>
<accession>A0ABS7YJ19</accession>